<dbReference type="HAMAP" id="MF_01334">
    <property type="entry name" value="Ribosomal_bL25_CTC"/>
    <property type="match status" value="1"/>
</dbReference>
<evidence type="ECO:0000259" key="8">
    <source>
        <dbReference type="Pfam" id="PF14693"/>
    </source>
</evidence>
<dbReference type="InterPro" id="IPR020056">
    <property type="entry name" value="Rbsml_bL25/Gln-tRNA_synth_N"/>
</dbReference>
<dbReference type="NCBIfam" id="TIGR00731">
    <property type="entry name" value="bL25_bact_ctc"/>
    <property type="match status" value="1"/>
</dbReference>
<evidence type="ECO:0000256" key="1">
    <source>
        <dbReference type="ARBA" id="ARBA00022730"/>
    </source>
</evidence>
<evidence type="ECO:0000256" key="6">
    <source>
        <dbReference type="SAM" id="MobiDB-lite"/>
    </source>
</evidence>
<dbReference type="GO" id="GO:0008097">
    <property type="term" value="F:5S rRNA binding"/>
    <property type="evidence" value="ECO:0007669"/>
    <property type="project" value="InterPro"/>
</dbReference>
<proteinExistence type="inferred from homology"/>
<dbReference type="CDD" id="cd00495">
    <property type="entry name" value="Ribosomal_L25_TL5_CTC"/>
    <property type="match status" value="1"/>
</dbReference>
<keyword evidence="12" id="KW-1185">Reference proteome</keyword>
<feature type="region of interest" description="Disordered" evidence="6">
    <location>
        <begin position="177"/>
        <end position="208"/>
    </location>
</feature>
<comment type="caution">
    <text evidence="9">The sequence shown here is derived from an EMBL/GenBank/DDBJ whole genome shotgun (WGS) entry which is preliminary data.</text>
</comment>
<organism evidence="9 11">
    <name type="scientific">Bacillus canaveralius</name>
    <dbReference type="NCBI Taxonomy" id="1403243"/>
    <lineage>
        <taxon>Bacteria</taxon>
        <taxon>Bacillati</taxon>
        <taxon>Bacillota</taxon>
        <taxon>Bacilli</taxon>
        <taxon>Bacillales</taxon>
        <taxon>Bacillaceae</taxon>
        <taxon>Bacillus</taxon>
    </lineage>
</organism>
<dbReference type="PANTHER" id="PTHR33284">
    <property type="entry name" value="RIBOSOMAL PROTEIN L25/GLN-TRNA SYNTHETASE, ANTI-CODON-BINDING DOMAIN-CONTAINING PROTEIN"/>
    <property type="match status" value="1"/>
</dbReference>
<dbReference type="InterPro" id="IPR029751">
    <property type="entry name" value="Ribosomal_L25_dom"/>
</dbReference>
<dbReference type="AlphaFoldDB" id="A0A2N5GHK6"/>
<comment type="function">
    <text evidence="5">This is one of the proteins that binds to the 5S RNA in the ribosome where it forms part of the central protuberance.</text>
</comment>
<dbReference type="InterPro" id="IPR037121">
    <property type="entry name" value="Ribosomal_bL25_C"/>
</dbReference>
<dbReference type="Pfam" id="PF14693">
    <property type="entry name" value="Ribosomal_TL5_C"/>
    <property type="match status" value="1"/>
</dbReference>
<dbReference type="Gene3D" id="2.170.120.20">
    <property type="entry name" value="Ribosomal protein L25, beta domain"/>
    <property type="match status" value="1"/>
</dbReference>
<dbReference type="InterPro" id="IPR011035">
    <property type="entry name" value="Ribosomal_bL25/Gln-tRNA_synth"/>
</dbReference>
<evidence type="ECO:0000256" key="3">
    <source>
        <dbReference type="ARBA" id="ARBA00022980"/>
    </source>
</evidence>
<feature type="domain" description="Large ribosomal subunit protein bL25 beta" evidence="8">
    <location>
        <begin position="99"/>
        <end position="182"/>
    </location>
</feature>
<protein>
    <recommendedName>
        <fullName evidence="5">Large ribosomal subunit protein bL25</fullName>
    </recommendedName>
    <alternativeName>
        <fullName evidence="5">General stress protein CTC</fullName>
    </alternativeName>
</protein>
<gene>
    <name evidence="5" type="primary">rplY</name>
    <name evidence="5" type="synonym">ctc</name>
    <name evidence="9" type="ORF">CU635_18970</name>
    <name evidence="10" type="ORF">CVD25_02770</name>
</gene>
<keyword evidence="2 5" id="KW-0694">RNA-binding</keyword>
<comment type="similarity">
    <text evidence="5">Belongs to the bacterial ribosomal protein bL25 family. CTC subfamily.</text>
</comment>
<dbReference type="RefSeq" id="WP_101578943.1">
    <property type="nucleotide sequence ID" value="NZ_PGVA01000055.1"/>
</dbReference>
<evidence type="ECO:0000313" key="9">
    <source>
        <dbReference type="EMBL" id="PLR80254.1"/>
    </source>
</evidence>
<evidence type="ECO:0000256" key="5">
    <source>
        <dbReference type="HAMAP-Rule" id="MF_01334"/>
    </source>
</evidence>
<dbReference type="InterPro" id="IPR020930">
    <property type="entry name" value="Ribosomal_uL5_bac-type"/>
</dbReference>
<dbReference type="Proteomes" id="UP000235114">
    <property type="component" value="Unassembled WGS sequence"/>
</dbReference>
<dbReference type="EMBL" id="PGVD01000010">
    <property type="protein sequence ID" value="PLS00479.1"/>
    <property type="molecule type" value="Genomic_DNA"/>
</dbReference>
<dbReference type="Gene3D" id="2.40.240.10">
    <property type="entry name" value="Ribosomal Protein L25, Chain P"/>
    <property type="match status" value="1"/>
</dbReference>
<dbReference type="Pfam" id="PF01386">
    <property type="entry name" value="Ribosomal_L25p"/>
    <property type="match status" value="1"/>
</dbReference>
<dbReference type="Proteomes" id="UP000234951">
    <property type="component" value="Unassembled WGS sequence"/>
</dbReference>
<evidence type="ECO:0000313" key="12">
    <source>
        <dbReference type="Proteomes" id="UP000235114"/>
    </source>
</evidence>
<keyword evidence="3 5" id="KW-0689">Ribosomal protein</keyword>
<evidence type="ECO:0000313" key="11">
    <source>
        <dbReference type="Proteomes" id="UP000234951"/>
    </source>
</evidence>
<dbReference type="GO" id="GO:0022625">
    <property type="term" value="C:cytosolic large ribosomal subunit"/>
    <property type="evidence" value="ECO:0007669"/>
    <property type="project" value="TreeGrafter"/>
</dbReference>
<reference evidence="10 12" key="2">
    <citation type="submission" date="2017-12" db="EMBL/GenBank/DDBJ databases">
        <title>Comparative Functional Genomics of Dry Heat Resistant strains isolated from the Viking Spacecraft.</title>
        <authorList>
            <person name="Seuylemezian A."/>
            <person name="Cooper K."/>
            <person name="Vaishampayan P."/>
        </authorList>
    </citation>
    <scope>NUCLEOTIDE SEQUENCE [LARGE SCALE GENOMIC DNA]</scope>
    <source>
        <strain evidence="10 12">ATCC 29669</strain>
    </source>
</reference>
<dbReference type="EMBL" id="PGVA01000055">
    <property type="protein sequence ID" value="PLR80254.1"/>
    <property type="molecule type" value="Genomic_DNA"/>
</dbReference>
<evidence type="ECO:0000256" key="2">
    <source>
        <dbReference type="ARBA" id="ARBA00022884"/>
    </source>
</evidence>
<dbReference type="PANTHER" id="PTHR33284:SF1">
    <property type="entry name" value="RIBOSOMAL PROTEIN L25_GLN-TRNA SYNTHETASE, ANTI-CODON-BINDING DOMAIN-CONTAINING PROTEIN"/>
    <property type="match status" value="1"/>
</dbReference>
<dbReference type="InterPro" id="IPR020057">
    <property type="entry name" value="Ribosomal_bL25_b-dom"/>
</dbReference>
<dbReference type="InterPro" id="IPR001021">
    <property type="entry name" value="Ribosomal_bL25_long"/>
</dbReference>
<evidence type="ECO:0000313" key="10">
    <source>
        <dbReference type="EMBL" id="PLS00479.1"/>
    </source>
</evidence>
<dbReference type="OrthoDB" id="9790002at2"/>
<reference evidence="9 11" key="1">
    <citation type="submission" date="2017-11" db="EMBL/GenBank/DDBJ databases">
        <title>Comparitive Functional Genomics of Dry Heat Resistant strains isolated from the Viking Spacecraft.</title>
        <authorList>
            <person name="Seuylemezian A."/>
            <person name="Cooper K."/>
            <person name="Vaishampayan P."/>
        </authorList>
    </citation>
    <scope>NUCLEOTIDE SEQUENCE [LARGE SCALE GENOMIC DNA]</scope>
    <source>
        <strain evidence="9 11">M4.6</strain>
    </source>
</reference>
<dbReference type="SUPFAM" id="SSF50715">
    <property type="entry name" value="Ribosomal protein L25-like"/>
    <property type="match status" value="1"/>
</dbReference>
<comment type="subunit">
    <text evidence="5">Part of the 50S ribosomal subunit; part of the 5S rRNA/L5/L18/L25 subcomplex. Contacts the 5S rRNA. Binds to the 5S rRNA independently of L5 and L18.</text>
</comment>
<keyword evidence="4 5" id="KW-0687">Ribonucleoprotein</keyword>
<accession>A0A2N5GHK6</accession>
<dbReference type="NCBIfam" id="NF004133">
    <property type="entry name" value="PRK05618.2-4"/>
    <property type="match status" value="1"/>
</dbReference>
<sequence length="208" mass="22911">MSTVLQAMERSDFRNSSLRELREQGNIPAVVYGTKVDNKSVYISSADLIKMIREIGRNGIISLDINGSKHEVILSDYQHDPLRNEIIHADFRAVDMSSEIHAEVRLVLVGDAAGVKDGGVMQQPVHAVTITAKPNQIPPAIEVDVTNLQIGENLTIGDITSDRNYQINHDPEEVIVSILPPKQEEERDQQEGGTPENEQGGPAKPSEE</sequence>
<feature type="domain" description="Large ribosomal subunit protein bL25 L25" evidence="7">
    <location>
        <begin position="5"/>
        <end position="91"/>
    </location>
</feature>
<evidence type="ECO:0000256" key="4">
    <source>
        <dbReference type="ARBA" id="ARBA00023274"/>
    </source>
</evidence>
<dbReference type="GO" id="GO:0006412">
    <property type="term" value="P:translation"/>
    <property type="evidence" value="ECO:0007669"/>
    <property type="project" value="UniProtKB-UniRule"/>
</dbReference>
<dbReference type="GO" id="GO:0003735">
    <property type="term" value="F:structural constituent of ribosome"/>
    <property type="evidence" value="ECO:0007669"/>
    <property type="project" value="InterPro"/>
</dbReference>
<evidence type="ECO:0000259" key="7">
    <source>
        <dbReference type="Pfam" id="PF01386"/>
    </source>
</evidence>
<name>A0A2N5GHK6_9BACI</name>
<keyword evidence="1 5" id="KW-0699">rRNA-binding</keyword>